<evidence type="ECO:0000313" key="2">
    <source>
        <dbReference type="Proteomes" id="UP001552299"/>
    </source>
</evidence>
<dbReference type="AlphaFoldDB" id="A0ABD0VGB3"/>
<keyword evidence="2" id="KW-1185">Reference proteome</keyword>
<dbReference type="EMBL" id="JANQDX010000005">
    <property type="protein sequence ID" value="KAL0924159.1"/>
    <property type="molecule type" value="Genomic_DNA"/>
</dbReference>
<gene>
    <name evidence="1" type="ORF">M5K25_004968</name>
</gene>
<organism evidence="1 2">
    <name type="scientific">Dendrobium thyrsiflorum</name>
    <name type="common">Pinecone-like raceme dendrobium</name>
    <name type="synonym">Orchid</name>
    <dbReference type="NCBI Taxonomy" id="117978"/>
    <lineage>
        <taxon>Eukaryota</taxon>
        <taxon>Viridiplantae</taxon>
        <taxon>Streptophyta</taxon>
        <taxon>Embryophyta</taxon>
        <taxon>Tracheophyta</taxon>
        <taxon>Spermatophyta</taxon>
        <taxon>Magnoliopsida</taxon>
        <taxon>Liliopsida</taxon>
        <taxon>Asparagales</taxon>
        <taxon>Orchidaceae</taxon>
        <taxon>Epidendroideae</taxon>
        <taxon>Malaxideae</taxon>
        <taxon>Dendrobiinae</taxon>
        <taxon>Dendrobium</taxon>
    </lineage>
</organism>
<name>A0ABD0VGB3_DENTH</name>
<accession>A0ABD0VGB3</accession>
<dbReference type="PANTHER" id="PTHR33116:SF86">
    <property type="entry name" value="REVERSE TRANSCRIPTASE DOMAIN-CONTAINING PROTEIN"/>
    <property type="match status" value="1"/>
</dbReference>
<sequence>MFEFREMNEVTYLGVKMALRRLVAADFQSLIEKAMVKMNAWSNKFISLKGRMILVKSVILSLPIFLAMHSLVPGNKQKGGNGIHYVSWDVLCKPKNRGGRGIIATVSIVRPIRAKFAWNIIVKPDSLLNHHLIAKYGSDI</sequence>
<comment type="caution">
    <text evidence="1">The sequence shown here is derived from an EMBL/GenBank/DDBJ whole genome shotgun (WGS) entry which is preliminary data.</text>
</comment>
<proteinExistence type="predicted"/>
<reference evidence="1 2" key="1">
    <citation type="journal article" date="2024" name="Plant Biotechnol. J.">
        <title>Dendrobium thyrsiflorum genome and its molecular insights into genes involved in important horticultural traits.</title>
        <authorList>
            <person name="Chen B."/>
            <person name="Wang J.Y."/>
            <person name="Zheng P.J."/>
            <person name="Li K.L."/>
            <person name="Liang Y.M."/>
            <person name="Chen X.F."/>
            <person name="Zhang C."/>
            <person name="Zhao X."/>
            <person name="He X."/>
            <person name="Zhang G.Q."/>
            <person name="Liu Z.J."/>
            <person name="Xu Q."/>
        </authorList>
    </citation>
    <scope>NUCLEOTIDE SEQUENCE [LARGE SCALE GENOMIC DNA]</scope>
    <source>
        <strain evidence="1">GZMU011</strain>
    </source>
</reference>
<dbReference type="Proteomes" id="UP001552299">
    <property type="component" value="Unassembled WGS sequence"/>
</dbReference>
<dbReference type="PANTHER" id="PTHR33116">
    <property type="entry name" value="REVERSE TRANSCRIPTASE ZINC-BINDING DOMAIN-CONTAINING PROTEIN-RELATED-RELATED"/>
    <property type="match status" value="1"/>
</dbReference>
<evidence type="ECO:0000313" key="1">
    <source>
        <dbReference type="EMBL" id="KAL0924159.1"/>
    </source>
</evidence>
<protein>
    <submittedName>
        <fullName evidence="1">Uncharacterized protein</fullName>
    </submittedName>
</protein>